<dbReference type="EMBL" id="CM041551">
    <property type="protein sequence ID" value="KAI3355591.1"/>
    <property type="molecule type" value="Genomic_DNA"/>
</dbReference>
<name>A0ACB8VJA5_9TELE</name>
<gene>
    <name evidence="1" type="ORF">L3Q82_018419</name>
</gene>
<organism evidence="1 2">
    <name type="scientific">Scortum barcoo</name>
    <name type="common">barcoo grunter</name>
    <dbReference type="NCBI Taxonomy" id="214431"/>
    <lineage>
        <taxon>Eukaryota</taxon>
        <taxon>Metazoa</taxon>
        <taxon>Chordata</taxon>
        <taxon>Craniata</taxon>
        <taxon>Vertebrata</taxon>
        <taxon>Euteleostomi</taxon>
        <taxon>Actinopterygii</taxon>
        <taxon>Neopterygii</taxon>
        <taxon>Teleostei</taxon>
        <taxon>Neoteleostei</taxon>
        <taxon>Acanthomorphata</taxon>
        <taxon>Eupercaria</taxon>
        <taxon>Centrarchiformes</taxon>
        <taxon>Terapontoidei</taxon>
        <taxon>Terapontidae</taxon>
        <taxon>Scortum</taxon>
    </lineage>
</organism>
<comment type="caution">
    <text evidence="1">The sequence shown here is derived from an EMBL/GenBank/DDBJ whole genome shotgun (WGS) entry which is preliminary data.</text>
</comment>
<feature type="non-terminal residue" evidence="1">
    <location>
        <position position="1"/>
    </location>
</feature>
<evidence type="ECO:0000313" key="1">
    <source>
        <dbReference type="EMBL" id="KAI3355591.1"/>
    </source>
</evidence>
<sequence length="400" mass="45226">TRRVTPTRQVQMILNKKDEELSLVFNLRVDDFEYVVFVTSGTLKCFGCGREGHLVRACPEKFSSVRKAQSEETRSQTEQDAEETTETQKSQENTETEREAAVSQKEDGRKNDSKAGEQTAALDTAEKTVKDTDRLNTEGHLMGGKDLFKTSSLRGNSRPSAVSLRLRKEQLIRAEAGSRSRTSQNLSPAWRRRTRRRRRKAHDEDSQSQTDSQPSVKTQQGQSYEDIKSMRDLETEIVELQRSAESTGTRGCLEDLKFKKAVLADLMGSKAQGALVRSRFQNTDGPTAEFLLWPGEEERQSRFIHALCSDKGQLLTEAGEIRRRAVQFYVQLYQSEYTEDEGAFNSSCSRLPRISEETNKELEGPLTSEEVFAVLQSMKGGKASGIDRWTTPRVLPSFLF</sequence>
<keyword evidence="2" id="KW-1185">Reference proteome</keyword>
<evidence type="ECO:0000313" key="2">
    <source>
        <dbReference type="Proteomes" id="UP000831701"/>
    </source>
</evidence>
<proteinExistence type="predicted"/>
<dbReference type="Proteomes" id="UP000831701">
    <property type="component" value="Chromosome 21"/>
</dbReference>
<protein>
    <submittedName>
        <fullName evidence="1">Uncharacterized protein</fullName>
    </submittedName>
</protein>
<accession>A0ACB8VJA5</accession>
<reference evidence="1" key="1">
    <citation type="submission" date="2022-04" db="EMBL/GenBank/DDBJ databases">
        <title>Jade perch genome.</title>
        <authorList>
            <person name="Chao B."/>
        </authorList>
    </citation>
    <scope>NUCLEOTIDE SEQUENCE</scope>
    <source>
        <strain evidence="1">CB-2022</strain>
    </source>
</reference>